<dbReference type="Proteomes" id="UP000298180">
    <property type="component" value="Unassembled WGS sequence"/>
</dbReference>
<dbReference type="RefSeq" id="WP_135263782.1">
    <property type="nucleotide sequence ID" value="NZ_SMLM01000002.1"/>
</dbReference>
<dbReference type="PANTHER" id="PTHR21525">
    <property type="entry name" value="MOTILE SPERM PROTEIN"/>
    <property type="match status" value="1"/>
</dbReference>
<protein>
    <recommendedName>
        <fullName evidence="4">Glycine zipper domain-containing protein</fullName>
    </recommendedName>
</protein>
<evidence type="ECO:0000313" key="3">
    <source>
        <dbReference type="Proteomes" id="UP000298180"/>
    </source>
</evidence>
<dbReference type="EMBL" id="SMLM01000002">
    <property type="protein sequence ID" value="TFZ02255.1"/>
    <property type="molecule type" value="Genomic_DNA"/>
</dbReference>
<evidence type="ECO:0008006" key="4">
    <source>
        <dbReference type="Google" id="ProtNLM"/>
    </source>
</evidence>
<accession>A0A4Z0BW31</accession>
<evidence type="ECO:0000256" key="1">
    <source>
        <dbReference type="SAM" id="MobiDB-lite"/>
    </source>
</evidence>
<sequence length="181" mass="19155">MGRDKPADHGTPTSLEGGDHDSDKMALGPHPVGTAAGGLAGAVAAGAAVGSVAGPIGAAVGGAIGAAAGGMAGALVADAVDPKMEDEFWRKNWSDRKYIDGGFTYDQDYSPAYRYGVETYNRYPDRHFDELESDLSTGWSGYRGESRLEWEHARPASRDAWDRARTLASRNLPRDADADNP</sequence>
<organism evidence="2 3">
    <name type="scientific">Ramlibacter henchirensis</name>
    <dbReference type="NCBI Taxonomy" id="204072"/>
    <lineage>
        <taxon>Bacteria</taxon>
        <taxon>Pseudomonadati</taxon>
        <taxon>Pseudomonadota</taxon>
        <taxon>Betaproteobacteria</taxon>
        <taxon>Burkholderiales</taxon>
        <taxon>Comamonadaceae</taxon>
        <taxon>Ramlibacter</taxon>
    </lineage>
</organism>
<feature type="region of interest" description="Disordered" evidence="1">
    <location>
        <begin position="1"/>
        <end position="30"/>
    </location>
</feature>
<name>A0A4Z0BW31_9BURK</name>
<dbReference type="OrthoDB" id="282393at2"/>
<evidence type="ECO:0000313" key="2">
    <source>
        <dbReference type="EMBL" id="TFZ02255.1"/>
    </source>
</evidence>
<dbReference type="AlphaFoldDB" id="A0A4Z0BW31"/>
<reference evidence="2 3" key="1">
    <citation type="submission" date="2019-03" db="EMBL/GenBank/DDBJ databases">
        <title>Ramlibacter henchirensis DSM 14656, whole genome shotgun sequence.</title>
        <authorList>
            <person name="Zhang X."/>
            <person name="Feng G."/>
            <person name="Zhu H."/>
        </authorList>
    </citation>
    <scope>NUCLEOTIDE SEQUENCE [LARGE SCALE GENOMIC DNA]</scope>
    <source>
        <strain evidence="2 3">DSM 14656</strain>
    </source>
</reference>
<comment type="caution">
    <text evidence="2">The sequence shown here is derived from an EMBL/GenBank/DDBJ whole genome shotgun (WGS) entry which is preliminary data.</text>
</comment>
<gene>
    <name evidence="2" type="ORF">EZ313_13355</name>
</gene>
<keyword evidence="3" id="KW-1185">Reference proteome</keyword>
<proteinExistence type="predicted"/>
<dbReference type="PANTHER" id="PTHR21525:SF9">
    <property type="entry name" value="CHANNEL_COLICIN DOMAIN-CONTAINING PROTEIN"/>
    <property type="match status" value="1"/>
</dbReference>